<keyword evidence="4 7" id="KW-0812">Transmembrane</keyword>
<sequence length="294" mass="32252">MTEAYAPNKRMKKVHLSDKARAALILKWVFLGGMIVFTLYPVIYTVLGSFKTNAELTQGGGFFPSVWHFENYYKAFIQADFTKYTLNSVVVSVSVTILAVATTSLAGFAMARKDFAGKKILLALYMSMMFVSLGSVTLYPIYELLRALKINKTMFALVIALTGGQATNVFLVMGFTKGIPRELDEAAIIDGCSIYGVYSRIILPLSKPILAVVALFSFRNAWNDYITSLIMTISIPKLQTLTVAVVQLKYSVNSAAEWHIMLAGASIAIIPILIVYMFSNKQFIAGLTAGAVKG</sequence>
<feature type="transmembrane region" description="Helical" evidence="7">
    <location>
        <begin position="258"/>
        <end position="278"/>
    </location>
</feature>
<comment type="similarity">
    <text evidence="7">Belongs to the binding-protein-dependent transport system permease family.</text>
</comment>
<accession>A0A2S6HVT6</accession>
<evidence type="ECO:0000256" key="5">
    <source>
        <dbReference type="ARBA" id="ARBA00022989"/>
    </source>
</evidence>
<keyword evidence="10" id="KW-1185">Reference proteome</keyword>
<name>A0A2S6HVT6_9FIRM</name>
<dbReference type="AlphaFoldDB" id="A0A2S6HVT6"/>
<evidence type="ECO:0000256" key="6">
    <source>
        <dbReference type="ARBA" id="ARBA00023136"/>
    </source>
</evidence>
<protein>
    <submittedName>
        <fullName evidence="9">Multiple sugar transport system permease protein/raffinose/stachyose/melibiose transport system permease protein</fullName>
    </submittedName>
</protein>
<dbReference type="EMBL" id="PTJA01000003">
    <property type="protein sequence ID" value="PPK82052.1"/>
    <property type="molecule type" value="Genomic_DNA"/>
</dbReference>
<evidence type="ECO:0000313" key="10">
    <source>
        <dbReference type="Proteomes" id="UP000237749"/>
    </source>
</evidence>
<keyword evidence="5 7" id="KW-1133">Transmembrane helix</keyword>
<evidence type="ECO:0000256" key="2">
    <source>
        <dbReference type="ARBA" id="ARBA00022448"/>
    </source>
</evidence>
<organism evidence="9 10">
    <name type="scientific">Lacrimispora xylanisolvens</name>
    <dbReference type="NCBI Taxonomy" id="384636"/>
    <lineage>
        <taxon>Bacteria</taxon>
        <taxon>Bacillati</taxon>
        <taxon>Bacillota</taxon>
        <taxon>Clostridia</taxon>
        <taxon>Lachnospirales</taxon>
        <taxon>Lachnospiraceae</taxon>
        <taxon>Lacrimispora</taxon>
    </lineage>
</organism>
<evidence type="ECO:0000313" key="9">
    <source>
        <dbReference type="EMBL" id="PPK82052.1"/>
    </source>
</evidence>
<feature type="transmembrane region" description="Helical" evidence="7">
    <location>
        <begin position="225"/>
        <end position="246"/>
    </location>
</feature>
<dbReference type="Proteomes" id="UP000237749">
    <property type="component" value="Unassembled WGS sequence"/>
</dbReference>
<feature type="transmembrane region" description="Helical" evidence="7">
    <location>
        <begin position="154"/>
        <end position="176"/>
    </location>
</feature>
<feature type="transmembrane region" description="Helical" evidence="7">
    <location>
        <begin position="89"/>
        <end position="108"/>
    </location>
</feature>
<proteinExistence type="inferred from homology"/>
<dbReference type="PANTHER" id="PTHR43744">
    <property type="entry name" value="ABC TRANSPORTER PERMEASE PROTEIN MG189-RELATED-RELATED"/>
    <property type="match status" value="1"/>
</dbReference>
<dbReference type="InterPro" id="IPR035906">
    <property type="entry name" value="MetI-like_sf"/>
</dbReference>
<evidence type="ECO:0000256" key="4">
    <source>
        <dbReference type="ARBA" id="ARBA00022692"/>
    </source>
</evidence>
<dbReference type="SUPFAM" id="SSF161098">
    <property type="entry name" value="MetI-like"/>
    <property type="match status" value="1"/>
</dbReference>
<keyword evidence="3" id="KW-1003">Cell membrane</keyword>
<feature type="transmembrane region" description="Helical" evidence="7">
    <location>
        <begin position="197"/>
        <end position="219"/>
    </location>
</feature>
<keyword evidence="9" id="KW-0762">Sugar transport</keyword>
<dbReference type="PANTHER" id="PTHR43744:SF12">
    <property type="entry name" value="ABC TRANSPORTER PERMEASE PROTEIN MG189-RELATED"/>
    <property type="match status" value="1"/>
</dbReference>
<evidence type="ECO:0000256" key="7">
    <source>
        <dbReference type="RuleBase" id="RU363032"/>
    </source>
</evidence>
<comment type="caution">
    <text evidence="9">The sequence shown here is derived from an EMBL/GenBank/DDBJ whole genome shotgun (WGS) entry which is preliminary data.</text>
</comment>
<dbReference type="PROSITE" id="PS50928">
    <property type="entry name" value="ABC_TM1"/>
    <property type="match status" value="1"/>
</dbReference>
<dbReference type="Gene3D" id="1.10.3720.10">
    <property type="entry name" value="MetI-like"/>
    <property type="match status" value="1"/>
</dbReference>
<dbReference type="Pfam" id="PF00528">
    <property type="entry name" value="BPD_transp_1"/>
    <property type="match status" value="1"/>
</dbReference>
<dbReference type="GO" id="GO:0005886">
    <property type="term" value="C:plasma membrane"/>
    <property type="evidence" value="ECO:0007669"/>
    <property type="project" value="UniProtKB-SubCell"/>
</dbReference>
<dbReference type="CDD" id="cd06261">
    <property type="entry name" value="TM_PBP2"/>
    <property type="match status" value="1"/>
</dbReference>
<keyword evidence="6 7" id="KW-0472">Membrane</keyword>
<evidence type="ECO:0000259" key="8">
    <source>
        <dbReference type="PROSITE" id="PS50928"/>
    </source>
</evidence>
<keyword evidence="2 7" id="KW-0813">Transport</keyword>
<gene>
    <name evidence="9" type="ORF">BXY41_103265</name>
</gene>
<reference evidence="9 10" key="1">
    <citation type="submission" date="2018-02" db="EMBL/GenBank/DDBJ databases">
        <title>Genomic Encyclopedia of Archaeal and Bacterial Type Strains, Phase II (KMG-II): from individual species to whole genera.</title>
        <authorList>
            <person name="Goeker M."/>
        </authorList>
    </citation>
    <scope>NUCLEOTIDE SEQUENCE [LARGE SCALE GENOMIC DNA]</scope>
    <source>
        <strain evidence="9 10">DSM 3808</strain>
    </source>
</reference>
<dbReference type="InterPro" id="IPR000515">
    <property type="entry name" value="MetI-like"/>
</dbReference>
<feature type="domain" description="ABC transmembrane type-1" evidence="8">
    <location>
        <begin position="85"/>
        <end position="279"/>
    </location>
</feature>
<evidence type="ECO:0000256" key="1">
    <source>
        <dbReference type="ARBA" id="ARBA00004651"/>
    </source>
</evidence>
<dbReference type="RefSeq" id="WP_242980079.1">
    <property type="nucleotide sequence ID" value="NZ_PTJA01000003.1"/>
</dbReference>
<feature type="transmembrane region" description="Helical" evidence="7">
    <location>
        <begin position="21"/>
        <end position="43"/>
    </location>
</feature>
<feature type="transmembrane region" description="Helical" evidence="7">
    <location>
        <begin position="120"/>
        <end position="142"/>
    </location>
</feature>
<evidence type="ECO:0000256" key="3">
    <source>
        <dbReference type="ARBA" id="ARBA00022475"/>
    </source>
</evidence>
<comment type="subcellular location">
    <subcellularLocation>
        <location evidence="1 7">Cell membrane</location>
        <topology evidence="1 7">Multi-pass membrane protein</topology>
    </subcellularLocation>
</comment>
<dbReference type="GO" id="GO:0055085">
    <property type="term" value="P:transmembrane transport"/>
    <property type="evidence" value="ECO:0007669"/>
    <property type="project" value="InterPro"/>
</dbReference>